<sequence length="198" mass="22204">MKQVEQQIPPVWAPEAAFMEQENHNLLSDSSYILEHESSGFLENDNHGFFLTPPYPYSSYAVPQNLDLSEFPTWSYSSQSVEPHLPTDDEAFSFSDQFVQNESILNNNNSSSSSNNIVGSSIGDYSYQSHWASSNPSDSGFWGAWDTPEFIPSPLGFDYELLNPHPFMSESLAGLSFPESSLYWKPKAGLPLSCPQRD</sequence>
<organism evidence="1 2">
    <name type="scientific">Aspergillus ochraceoroseus IBT 24754</name>
    <dbReference type="NCBI Taxonomy" id="1392256"/>
    <lineage>
        <taxon>Eukaryota</taxon>
        <taxon>Fungi</taxon>
        <taxon>Dikarya</taxon>
        <taxon>Ascomycota</taxon>
        <taxon>Pezizomycotina</taxon>
        <taxon>Eurotiomycetes</taxon>
        <taxon>Eurotiomycetidae</taxon>
        <taxon>Eurotiales</taxon>
        <taxon>Aspergillaceae</taxon>
        <taxon>Aspergillus</taxon>
        <taxon>Aspergillus subgen. Nidulantes</taxon>
    </lineage>
</organism>
<protein>
    <submittedName>
        <fullName evidence="1">Uncharacterized protein</fullName>
    </submittedName>
</protein>
<dbReference type="EMBL" id="MSFN02000001">
    <property type="protein sequence ID" value="PTU25247.1"/>
    <property type="molecule type" value="Genomic_DNA"/>
</dbReference>
<name>A0A2T5M9P8_9EURO</name>
<gene>
    <name evidence="1" type="ORF">P175DRAFT_0490303</name>
</gene>
<dbReference type="VEuPathDB" id="FungiDB:P175DRAFT_0490303"/>
<dbReference type="Proteomes" id="UP000244073">
    <property type="component" value="Unassembled WGS sequence"/>
</dbReference>
<dbReference type="GeneID" id="63812673"/>
<dbReference type="AlphaFoldDB" id="A0A2T5M9P8"/>
<evidence type="ECO:0000313" key="1">
    <source>
        <dbReference type="EMBL" id="PTU25247.1"/>
    </source>
</evidence>
<reference evidence="1 2" key="1">
    <citation type="journal article" date="2018" name="Proc. Natl. Acad. Sci. U.S.A.">
        <title>Linking secondary metabolites to gene clusters through genome sequencing of six diverse Aspergillus species.</title>
        <authorList>
            <person name="Kaerboelling I."/>
            <person name="Vesth T.C."/>
            <person name="Frisvad J.C."/>
            <person name="Nybo J.L."/>
            <person name="Theobald S."/>
            <person name="Kuo A."/>
            <person name="Bowyer P."/>
            <person name="Matsuda Y."/>
            <person name="Mondo S."/>
            <person name="Lyhne E.K."/>
            <person name="Kogle M.E."/>
            <person name="Clum A."/>
            <person name="Lipzen A."/>
            <person name="Salamov A."/>
            <person name="Ngan C.Y."/>
            <person name="Daum C."/>
            <person name="Chiniquy J."/>
            <person name="Barry K."/>
            <person name="LaButti K."/>
            <person name="Haridas S."/>
            <person name="Simmons B.A."/>
            <person name="Magnuson J.K."/>
            <person name="Mortensen U.H."/>
            <person name="Larsen T.O."/>
            <person name="Grigoriev I.V."/>
            <person name="Baker S.E."/>
            <person name="Andersen M.R."/>
        </authorList>
    </citation>
    <scope>NUCLEOTIDE SEQUENCE [LARGE SCALE GENOMIC DNA]</scope>
    <source>
        <strain evidence="1 2">IBT 24754</strain>
    </source>
</reference>
<evidence type="ECO:0000313" key="2">
    <source>
        <dbReference type="Proteomes" id="UP000244073"/>
    </source>
</evidence>
<proteinExistence type="predicted"/>
<dbReference type="RefSeq" id="XP_040756639.1">
    <property type="nucleotide sequence ID" value="XM_040895791.1"/>
</dbReference>
<accession>A0A2T5M9P8</accession>
<comment type="caution">
    <text evidence="1">The sequence shown here is derived from an EMBL/GenBank/DDBJ whole genome shotgun (WGS) entry which is preliminary data.</text>
</comment>